<dbReference type="PANTHER" id="PTHR13887:SF41">
    <property type="entry name" value="THIOREDOXIN SUPERFAMILY PROTEIN"/>
    <property type="match status" value="1"/>
</dbReference>
<dbReference type="KEGG" id="mmil:sm9_2246"/>
<reference evidence="2 3" key="1">
    <citation type="submission" date="2015-04" db="EMBL/GenBank/DDBJ databases">
        <title>The complete genome sequence of the rumen methanogen Methanobrevibacter millerae SM9.</title>
        <authorList>
            <person name="Leahy S.C."/>
            <person name="Kelly W.J."/>
            <person name="Pacheco D.M."/>
            <person name="Li D."/>
            <person name="Altermann E."/>
            <person name="Attwood G.T."/>
        </authorList>
    </citation>
    <scope>NUCLEOTIDE SEQUENCE [LARGE SCALE GENOMIC DNA]</scope>
    <source>
        <strain evidence="2 3">SM9</strain>
    </source>
</reference>
<feature type="domain" description="DSBA-like thioredoxin" evidence="1">
    <location>
        <begin position="3"/>
        <end position="209"/>
    </location>
</feature>
<dbReference type="EMBL" id="CP011266">
    <property type="protein sequence ID" value="ALT70002.1"/>
    <property type="molecule type" value="Genomic_DNA"/>
</dbReference>
<organism evidence="2 3">
    <name type="scientific">Methanobrevibacter millerae</name>
    <dbReference type="NCBI Taxonomy" id="230361"/>
    <lineage>
        <taxon>Archaea</taxon>
        <taxon>Methanobacteriati</taxon>
        <taxon>Methanobacteriota</taxon>
        <taxon>Methanomada group</taxon>
        <taxon>Methanobacteria</taxon>
        <taxon>Methanobacteriales</taxon>
        <taxon>Methanobacteriaceae</taxon>
        <taxon>Methanobrevibacter</taxon>
    </lineage>
</organism>
<dbReference type="GO" id="GO:0016491">
    <property type="term" value="F:oxidoreductase activity"/>
    <property type="evidence" value="ECO:0007669"/>
    <property type="project" value="InterPro"/>
</dbReference>
<dbReference type="Gene3D" id="3.40.30.10">
    <property type="entry name" value="Glutaredoxin"/>
    <property type="match status" value="1"/>
</dbReference>
<dbReference type="Proteomes" id="UP000067738">
    <property type="component" value="Chromosome"/>
</dbReference>
<evidence type="ECO:0000313" key="2">
    <source>
        <dbReference type="EMBL" id="ALT70002.1"/>
    </source>
</evidence>
<dbReference type="PATRIC" id="fig|230361.4.peg.2319"/>
<dbReference type="SUPFAM" id="SSF52833">
    <property type="entry name" value="Thioredoxin-like"/>
    <property type="match status" value="1"/>
</dbReference>
<keyword evidence="3" id="KW-1185">Reference proteome</keyword>
<dbReference type="RefSeq" id="WP_058740202.1">
    <property type="nucleotide sequence ID" value="NZ_CP011266.1"/>
</dbReference>
<name>A0A0U2V6R6_9EURY</name>
<dbReference type="Pfam" id="PF01323">
    <property type="entry name" value="DSBA"/>
    <property type="match status" value="1"/>
</dbReference>
<dbReference type="PANTHER" id="PTHR13887">
    <property type="entry name" value="GLUTATHIONE S-TRANSFERASE KAPPA"/>
    <property type="match status" value="1"/>
</dbReference>
<proteinExistence type="predicted"/>
<accession>A0A0U2V6R6</accession>
<dbReference type="InterPro" id="IPR001853">
    <property type="entry name" value="DSBA-like_thioredoxin_dom"/>
</dbReference>
<protein>
    <submittedName>
        <fullName evidence="2">DSBA oxidoreductase</fullName>
    </submittedName>
</protein>
<dbReference type="GeneID" id="26737203"/>
<dbReference type="AlphaFoldDB" id="A0A0U2V6R6"/>
<dbReference type="OrthoDB" id="359198at2157"/>
<evidence type="ECO:0000259" key="1">
    <source>
        <dbReference type="Pfam" id="PF01323"/>
    </source>
</evidence>
<sequence length="222" mass="25679">MKIIYWSDFNCPYSYIGYTRLRKAIDELGLKIEMEMKAFELEEELEENVVVPMRNHYARKYGIPEFEATKQLNEIDEIGHEEGLDLDYSNAEISPSKDAHRLLKLTMSKNDPQLVENIIEKLYRAFLCENKTLNDKNLLIEIASSEGIDTKEVRDMLESDAYKVEVEIDKEDAKLNRVYAVPCYFIENGDEILAIPGALTCEEFKNALQDLKSGEIESKTFE</sequence>
<evidence type="ECO:0000313" key="3">
    <source>
        <dbReference type="Proteomes" id="UP000067738"/>
    </source>
</evidence>
<gene>
    <name evidence="2" type="ORF">sm9_2246</name>
</gene>
<dbReference type="InterPro" id="IPR036249">
    <property type="entry name" value="Thioredoxin-like_sf"/>
</dbReference>